<sequence length="493" mass="51161">MSEHQGIDSRRDIDSLLNWGAPPSSGPGVDPRETHQPESGTSELLIPAGAPESPHVDAYETSAFGATTGRPDLVASDPDRQPESYVSQLRTVDPSGAETLRGDSVLSLPPTDETATTELNSVSTGDSEPDDTKPDDSEPGEIEGSQPSADSDALDEIYPDDPDGDVTEDPNPPDAQPDTSDPEDTETENPEDPAENENPSDPEGQPEQPEDPADPETPAPDVPDPDVPDPDVPNPDVPDVPNPDVPDVPDPDVPNPDAPDVPNPDVPNPDVPDVPDPDVPNPDVPNPDVPDVPDIPDVPNPDAPDVPVPPQGGGPSDPVGVGEEGPGMPSLPGSPSGGGGIPDPSGGIGSPSQEELDKITKEKAAKEKAAREKAAKVEAARAREQNLSSEGVGGDWRKADPVEMTKLGRDINVIAEEGAAANAHASAKGIKMGNPGFGVMGMMGFTSAYESTHETLVEYLGKARAQLGTWNSQLKKGAEVIKASDDASTIKEA</sequence>
<feature type="compositionally biased region" description="Basic and acidic residues" evidence="1">
    <location>
        <begin position="1"/>
        <end position="14"/>
    </location>
</feature>
<feature type="compositionally biased region" description="Pro residues" evidence="1">
    <location>
        <begin position="296"/>
        <end position="312"/>
    </location>
</feature>
<feature type="compositionally biased region" description="Polar residues" evidence="1">
    <location>
        <begin position="113"/>
        <end position="126"/>
    </location>
</feature>
<dbReference type="RefSeq" id="WP_307567220.1">
    <property type="nucleotide sequence ID" value="NZ_JAUSQU010000001.1"/>
</dbReference>
<accession>A0ABT9QRN0</accession>
<proteinExistence type="predicted"/>
<feature type="compositionally biased region" description="Pro residues" evidence="1">
    <location>
        <begin position="230"/>
        <end position="290"/>
    </location>
</feature>
<dbReference type="Proteomes" id="UP001225356">
    <property type="component" value="Unassembled WGS sequence"/>
</dbReference>
<feature type="compositionally biased region" description="Basic and acidic residues" evidence="1">
    <location>
        <begin position="355"/>
        <end position="384"/>
    </location>
</feature>
<keyword evidence="3" id="KW-1185">Reference proteome</keyword>
<reference evidence="2 3" key="1">
    <citation type="submission" date="2023-07" db="EMBL/GenBank/DDBJ databases">
        <title>Sequencing the genomes of 1000 actinobacteria strains.</title>
        <authorList>
            <person name="Klenk H.-P."/>
        </authorList>
    </citation>
    <scope>NUCLEOTIDE SEQUENCE [LARGE SCALE GENOMIC DNA]</scope>
    <source>
        <strain evidence="2 3">DSM 46740</strain>
    </source>
</reference>
<gene>
    <name evidence="2" type="ORF">J2853_008603</name>
</gene>
<feature type="compositionally biased region" description="Gly residues" evidence="1">
    <location>
        <begin position="335"/>
        <end position="349"/>
    </location>
</feature>
<dbReference type="EMBL" id="JAUSQU010000001">
    <property type="protein sequence ID" value="MDP9849392.1"/>
    <property type="molecule type" value="Genomic_DNA"/>
</dbReference>
<evidence type="ECO:0000256" key="1">
    <source>
        <dbReference type="SAM" id="MobiDB-lite"/>
    </source>
</evidence>
<feature type="compositionally biased region" description="Low complexity" evidence="1">
    <location>
        <begin position="316"/>
        <end position="334"/>
    </location>
</feature>
<evidence type="ECO:0000313" key="2">
    <source>
        <dbReference type="EMBL" id="MDP9849392.1"/>
    </source>
</evidence>
<comment type="caution">
    <text evidence="2">The sequence shown here is derived from an EMBL/GenBank/DDBJ whole genome shotgun (WGS) entry which is preliminary data.</text>
</comment>
<feature type="compositionally biased region" description="Acidic residues" evidence="1">
    <location>
        <begin position="152"/>
        <end position="168"/>
    </location>
</feature>
<protein>
    <submittedName>
        <fullName evidence="2">Uncharacterized protein</fullName>
    </submittedName>
</protein>
<name>A0ABT9QRN0_9ACTN</name>
<evidence type="ECO:0000313" key="3">
    <source>
        <dbReference type="Proteomes" id="UP001225356"/>
    </source>
</evidence>
<feature type="compositionally biased region" description="Acidic residues" evidence="1">
    <location>
        <begin position="180"/>
        <end position="200"/>
    </location>
</feature>
<organism evidence="2 3">
    <name type="scientific">Streptosporangium lutulentum</name>
    <dbReference type="NCBI Taxonomy" id="1461250"/>
    <lineage>
        <taxon>Bacteria</taxon>
        <taxon>Bacillati</taxon>
        <taxon>Actinomycetota</taxon>
        <taxon>Actinomycetes</taxon>
        <taxon>Streptosporangiales</taxon>
        <taxon>Streptosporangiaceae</taxon>
        <taxon>Streptosporangium</taxon>
    </lineage>
</organism>
<feature type="region of interest" description="Disordered" evidence="1">
    <location>
        <begin position="1"/>
        <end position="398"/>
    </location>
</feature>